<keyword evidence="2" id="KW-1185">Reference proteome</keyword>
<feature type="non-terminal residue" evidence="1">
    <location>
        <position position="49"/>
    </location>
</feature>
<evidence type="ECO:0000313" key="1">
    <source>
        <dbReference type="EMBL" id="KAF9595990.1"/>
    </source>
</evidence>
<sequence>MLGKPAAEDKKSTEIQFMPWSTMLVTEILKVGLVVPEWARRKELISSAF</sequence>
<dbReference type="OrthoDB" id="1301775at2759"/>
<organism evidence="1 2">
    <name type="scientific">Coptis chinensis</name>
    <dbReference type="NCBI Taxonomy" id="261450"/>
    <lineage>
        <taxon>Eukaryota</taxon>
        <taxon>Viridiplantae</taxon>
        <taxon>Streptophyta</taxon>
        <taxon>Embryophyta</taxon>
        <taxon>Tracheophyta</taxon>
        <taxon>Spermatophyta</taxon>
        <taxon>Magnoliopsida</taxon>
        <taxon>Ranunculales</taxon>
        <taxon>Ranunculaceae</taxon>
        <taxon>Coptidoideae</taxon>
        <taxon>Coptis</taxon>
    </lineage>
</organism>
<reference evidence="1 2" key="1">
    <citation type="submission" date="2020-10" db="EMBL/GenBank/DDBJ databases">
        <title>The Coptis chinensis genome and diversification of protoberbering-type alkaloids.</title>
        <authorList>
            <person name="Wang B."/>
            <person name="Shu S."/>
            <person name="Song C."/>
            <person name="Liu Y."/>
        </authorList>
    </citation>
    <scope>NUCLEOTIDE SEQUENCE [LARGE SCALE GENOMIC DNA]</scope>
    <source>
        <strain evidence="1">HL-2020</strain>
        <tissue evidence="1">Leaf</tissue>
    </source>
</reference>
<comment type="caution">
    <text evidence="1">The sequence shown here is derived from an EMBL/GenBank/DDBJ whole genome shotgun (WGS) entry which is preliminary data.</text>
</comment>
<dbReference type="EMBL" id="JADFTS010000007">
    <property type="protein sequence ID" value="KAF9595990.1"/>
    <property type="molecule type" value="Genomic_DNA"/>
</dbReference>
<dbReference type="Proteomes" id="UP000631114">
    <property type="component" value="Unassembled WGS sequence"/>
</dbReference>
<protein>
    <submittedName>
        <fullName evidence="1">Uncharacterized protein</fullName>
    </submittedName>
</protein>
<accession>A0A835LIF7</accession>
<name>A0A835LIF7_9MAGN</name>
<dbReference type="AlphaFoldDB" id="A0A835LIF7"/>
<proteinExistence type="predicted"/>
<gene>
    <name evidence="1" type="ORF">IFM89_006917</name>
</gene>
<evidence type="ECO:0000313" key="2">
    <source>
        <dbReference type="Proteomes" id="UP000631114"/>
    </source>
</evidence>